<dbReference type="Gene3D" id="1.20.120.230">
    <property type="entry name" value="Alpha-catenin/vinculin-like"/>
    <property type="match status" value="1"/>
</dbReference>
<feature type="domain" description="Talin IBS2B" evidence="2">
    <location>
        <begin position="127"/>
        <end position="240"/>
    </location>
</feature>
<dbReference type="GeneID" id="111116646"/>
<proteinExistence type="predicted"/>
<feature type="region of interest" description="Disordered" evidence="1">
    <location>
        <begin position="316"/>
        <end position="441"/>
    </location>
</feature>
<dbReference type="RefSeq" id="XP_022311357.1">
    <property type="nucleotide sequence ID" value="XM_022455649.1"/>
</dbReference>
<organism evidence="3 4">
    <name type="scientific">Crassostrea virginica</name>
    <name type="common">Eastern oyster</name>
    <dbReference type="NCBI Taxonomy" id="6565"/>
    <lineage>
        <taxon>Eukaryota</taxon>
        <taxon>Metazoa</taxon>
        <taxon>Spiralia</taxon>
        <taxon>Lophotrochozoa</taxon>
        <taxon>Mollusca</taxon>
        <taxon>Bivalvia</taxon>
        <taxon>Autobranchia</taxon>
        <taxon>Pteriomorphia</taxon>
        <taxon>Ostreida</taxon>
        <taxon>Ostreoidea</taxon>
        <taxon>Ostreidae</taxon>
        <taxon>Crassostrea</taxon>
    </lineage>
</organism>
<protein>
    <submittedName>
        <fullName evidence="4">Mesoderm development candidate 1-like</fullName>
    </submittedName>
</protein>
<dbReference type="AlphaFoldDB" id="A0A8B8C6K8"/>
<dbReference type="Pfam" id="PF21896">
    <property type="entry name" value="Talin_IBS2B"/>
    <property type="match status" value="1"/>
</dbReference>
<reference evidence="4" key="1">
    <citation type="submission" date="2025-08" db="UniProtKB">
        <authorList>
            <consortium name="RefSeq"/>
        </authorList>
    </citation>
    <scope>IDENTIFICATION</scope>
    <source>
        <tissue evidence="4">Whole sample</tissue>
    </source>
</reference>
<evidence type="ECO:0000256" key="1">
    <source>
        <dbReference type="SAM" id="MobiDB-lite"/>
    </source>
</evidence>
<dbReference type="PANTHER" id="PTHR47133:SF1">
    <property type="entry name" value="TALIN ROD DOMAIN-CONTAINING PROTEIN 1"/>
    <property type="match status" value="1"/>
</dbReference>
<gene>
    <name evidence="4" type="primary">LOC111116646</name>
</gene>
<dbReference type="OrthoDB" id="10009851at2759"/>
<dbReference type="GO" id="GO:0003779">
    <property type="term" value="F:actin binding"/>
    <property type="evidence" value="ECO:0007669"/>
    <property type="project" value="InterPro"/>
</dbReference>
<dbReference type="KEGG" id="cvn:111116646"/>
<feature type="compositionally biased region" description="Polar residues" evidence="1">
    <location>
        <begin position="427"/>
        <end position="441"/>
    </location>
</feature>
<sequence length="441" mass="48267">MSYNSIRTLTGTCERCHSTLQAVAELLILSCDARPIRTDTVSSKSTFAQITERIVANTKTINTLMKSVINYVHMITTKSVEICEGLTELTSTVVTFMELCSHISYICAISFKDCCQAIPGLVDRYSISLAGLEIKLSCNRLKKTRVDDLSPQLIIDLCSNISKHISVLTNICKSADEKVRDEGTRDQFKLCVKSVTCAAGCLIASIKTYKSHPNTRHHSRFINFCDPVSTTAQALVSFATEEDFIGKEAVLTPEARDIQKSVLAACMSVVSACIQLCRTIRELSYDLMTSHHKDKLRMCVDNVDRSSVQIRDILQRYHGGDPGELPRPSPTPADNNCDNSISTKGAQSPPRHLANLFRHEFSDQGKSPDSPPHEKFAQLLREQSPLAGSGDRNPPSGQENSGHLEGYPSDRGASDRGGSPEEMNIPGSPSSETSGHSAASR</sequence>
<evidence type="ECO:0000259" key="2">
    <source>
        <dbReference type="Pfam" id="PF21896"/>
    </source>
</evidence>
<dbReference type="InterPro" id="IPR054082">
    <property type="entry name" value="Talin_IBS2B"/>
</dbReference>
<dbReference type="Gene3D" id="1.20.1420.10">
    <property type="entry name" value="Talin, central domain"/>
    <property type="match status" value="1"/>
</dbReference>
<evidence type="ECO:0000313" key="4">
    <source>
        <dbReference type="RefSeq" id="XP_022311357.1"/>
    </source>
</evidence>
<feature type="compositionally biased region" description="Polar residues" evidence="1">
    <location>
        <begin position="332"/>
        <end position="346"/>
    </location>
</feature>
<accession>A0A8B8C6K8</accession>
<keyword evidence="3" id="KW-1185">Reference proteome</keyword>
<dbReference type="InterPro" id="IPR042799">
    <property type="entry name" value="TLNRD1"/>
</dbReference>
<evidence type="ECO:0000313" key="3">
    <source>
        <dbReference type="Proteomes" id="UP000694844"/>
    </source>
</evidence>
<dbReference type="Proteomes" id="UP000694844">
    <property type="component" value="Chromosome 10"/>
</dbReference>
<dbReference type="PANTHER" id="PTHR47133">
    <property type="entry name" value="TALIN ROD DOMAIN-CONTAINING PROTEIN 1"/>
    <property type="match status" value="1"/>
</dbReference>
<name>A0A8B8C6K8_CRAVI</name>